<evidence type="ECO:0000259" key="9">
    <source>
        <dbReference type="Pfam" id="PF12704"/>
    </source>
</evidence>
<evidence type="ECO:0000256" key="2">
    <source>
        <dbReference type="ARBA" id="ARBA00022475"/>
    </source>
</evidence>
<organism evidence="10 11">
    <name type="scientific">Alloacidobacterium dinghuense</name>
    <dbReference type="NCBI Taxonomy" id="2763107"/>
    <lineage>
        <taxon>Bacteria</taxon>
        <taxon>Pseudomonadati</taxon>
        <taxon>Acidobacteriota</taxon>
        <taxon>Terriglobia</taxon>
        <taxon>Terriglobales</taxon>
        <taxon>Acidobacteriaceae</taxon>
        <taxon>Alloacidobacterium</taxon>
    </lineage>
</organism>
<proteinExistence type="inferred from homology"/>
<evidence type="ECO:0000256" key="6">
    <source>
        <dbReference type="ARBA" id="ARBA00038076"/>
    </source>
</evidence>
<dbReference type="RefSeq" id="WP_186746354.1">
    <property type="nucleotide sequence ID" value="NZ_CP060394.1"/>
</dbReference>
<dbReference type="AlphaFoldDB" id="A0A7G8BP24"/>
<accession>A0A7G8BP24</accession>
<dbReference type="InterPro" id="IPR050250">
    <property type="entry name" value="Macrolide_Exporter_MacB"/>
</dbReference>
<feature type="transmembrane region" description="Helical" evidence="7">
    <location>
        <begin position="801"/>
        <end position="821"/>
    </location>
</feature>
<dbReference type="EMBL" id="CP060394">
    <property type="protein sequence ID" value="QNI34294.1"/>
    <property type="molecule type" value="Genomic_DNA"/>
</dbReference>
<dbReference type="GO" id="GO:0022857">
    <property type="term" value="F:transmembrane transporter activity"/>
    <property type="evidence" value="ECO:0007669"/>
    <property type="project" value="TreeGrafter"/>
</dbReference>
<keyword evidence="2" id="KW-1003">Cell membrane</keyword>
<dbReference type="InterPro" id="IPR003838">
    <property type="entry name" value="ABC3_permease_C"/>
</dbReference>
<feature type="domain" description="MacB-like periplasmic core" evidence="9">
    <location>
        <begin position="22"/>
        <end position="254"/>
    </location>
</feature>
<feature type="transmembrane region" description="Helical" evidence="7">
    <location>
        <begin position="402"/>
        <end position="423"/>
    </location>
</feature>
<evidence type="ECO:0000256" key="4">
    <source>
        <dbReference type="ARBA" id="ARBA00022989"/>
    </source>
</evidence>
<keyword evidence="4 7" id="KW-1133">Transmembrane helix</keyword>
<feature type="transmembrane region" description="Helical" evidence="7">
    <location>
        <begin position="307"/>
        <end position="330"/>
    </location>
</feature>
<dbReference type="InterPro" id="IPR025857">
    <property type="entry name" value="MacB_PCD"/>
</dbReference>
<gene>
    <name evidence="10" type="ORF">H7849_10595</name>
</gene>
<dbReference type="PANTHER" id="PTHR30572:SF4">
    <property type="entry name" value="ABC TRANSPORTER PERMEASE YTRF"/>
    <property type="match status" value="1"/>
</dbReference>
<feature type="transmembrane region" description="Helical" evidence="7">
    <location>
        <begin position="709"/>
        <end position="736"/>
    </location>
</feature>
<feature type="transmembrane region" description="Helical" evidence="7">
    <location>
        <begin position="351"/>
        <end position="382"/>
    </location>
</feature>
<evidence type="ECO:0000256" key="3">
    <source>
        <dbReference type="ARBA" id="ARBA00022692"/>
    </source>
</evidence>
<evidence type="ECO:0000256" key="1">
    <source>
        <dbReference type="ARBA" id="ARBA00004651"/>
    </source>
</evidence>
<protein>
    <submittedName>
        <fullName evidence="10">ABC transporter permease</fullName>
    </submittedName>
</protein>
<dbReference type="Proteomes" id="UP000515312">
    <property type="component" value="Chromosome"/>
</dbReference>
<evidence type="ECO:0000256" key="5">
    <source>
        <dbReference type="ARBA" id="ARBA00023136"/>
    </source>
</evidence>
<evidence type="ECO:0000256" key="7">
    <source>
        <dbReference type="SAM" id="Phobius"/>
    </source>
</evidence>
<dbReference type="InterPro" id="IPR017800">
    <property type="entry name" value="ADOP"/>
</dbReference>
<feature type="domain" description="ABC3 transporter permease C-terminal" evidence="8">
    <location>
        <begin position="311"/>
        <end position="429"/>
    </location>
</feature>
<feature type="domain" description="ABC3 transporter permease C-terminal" evidence="8">
    <location>
        <begin position="716"/>
        <end position="829"/>
    </location>
</feature>
<keyword evidence="5 7" id="KW-0472">Membrane</keyword>
<feature type="transmembrane region" description="Helical" evidence="7">
    <location>
        <begin position="453"/>
        <end position="471"/>
    </location>
</feature>
<dbReference type="GO" id="GO:0005886">
    <property type="term" value="C:plasma membrane"/>
    <property type="evidence" value="ECO:0007669"/>
    <property type="project" value="UniProtKB-SubCell"/>
</dbReference>
<dbReference type="Pfam" id="PF12704">
    <property type="entry name" value="MacB_PCD"/>
    <property type="match status" value="2"/>
</dbReference>
<keyword evidence="3 7" id="KW-0812">Transmembrane</keyword>
<reference evidence="10 11" key="1">
    <citation type="submission" date="2020-08" db="EMBL/GenBank/DDBJ databases">
        <title>Edaphobacter telluris sp. nov. and Acidobacterium dinghuensis sp. nov., two acidobacteria isolated from forest soil.</title>
        <authorList>
            <person name="Fu J."/>
            <person name="Qiu L."/>
        </authorList>
    </citation>
    <scope>NUCLEOTIDE SEQUENCE [LARGE SCALE GENOMIC DNA]</scope>
    <source>
        <strain evidence="10">4Y35</strain>
    </source>
</reference>
<keyword evidence="11" id="KW-1185">Reference proteome</keyword>
<comment type="similarity">
    <text evidence="6">Belongs to the ABC-4 integral membrane protein family.</text>
</comment>
<comment type="subcellular location">
    <subcellularLocation>
        <location evidence="1">Cell membrane</location>
        <topology evidence="1">Multi-pass membrane protein</topology>
    </subcellularLocation>
</comment>
<feature type="transmembrane region" description="Helical" evidence="7">
    <location>
        <begin position="757"/>
        <end position="781"/>
    </location>
</feature>
<feature type="domain" description="MacB-like periplasmic core" evidence="9">
    <location>
        <begin position="487"/>
        <end position="679"/>
    </location>
</feature>
<dbReference type="Pfam" id="PF02687">
    <property type="entry name" value="FtsX"/>
    <property type="match status" value="2"/>
</dbReference>
<dbReference type="NCBIfam" id="TIGR03434">
    <property type="entry name" value="ADOP"/>
    <property type="match status" value="1"/>
</dbReference>
<dbReference type="PANTHER" id="PTHR30572">
    <property type="entry name" value="MEMBRANE COMPONENT OF TRANSPORTER-RELATED"/>
    <property type="match status" value="1"/>
</dbReference>
<sequence length="836" mass="90064">MSSLLSNVRYALRQLRKSPGFTVTAVLTLALGIGASTAIFTLFDQALLRSLPVKDPQKLALLRFSGDNVGHVNEQGGDHEGAHPYFSYPMYRDLRDKSSVFNGLIATAVGSAGVSWHNSAEAVPAEIVSGNYFEVLGVGPAVGRLFAGSDETAPGANPVAVLSFDYWKRRFNEDPTIVGQSITLNGTAFTVVGVVAPGFQSVVWGDRPRLFIPMTMQKAIAPDNDMADRRSIWLKIIGRLPEGRTTKQAEAGLNPLWTSLREMEFKGFHDQSARAREKFVTTSHLSVTDAAKGFSPMRESVETPLKILMGMVLLVVAMAAVNMASLLLVRAAGRVREFSMRYALGASTRDVVLQLLTEGVLLGVCGAILGIIMAPQMVRLLIAWLSSSMPDTPFSAELNPDILAFALITTLLVSVLFSLAPALQFMKPNLVDSLKQQSGTGTAASLKFRRSCVALQIGFSLLLLVGAGLFMRTIQNLHAVNVGFATDHLLTFGLSPEMAGYQGDSVAAVEVRVLDAISGLPGVRGVAATNDPELADDDINGSMDIAGYTPKPDEEVEAEVPWVSQDYFSTIGIPLVAGRGFTKADVAGAQKIAVVNEMFARKYFGSPANALGHHVSRSRRPVTDTAIVGVVRDAKHTTVRDEIRPTVYRPFVQGEKPTYLSFYVRTWQTPEAASNEIRAAVQRIDGKLIVDDLRTLQNQIDDTISTERMIAMLASVFGALAALLAGIGLYGVLAYSTAQRTREIGIRMALGAQRFTVAKLILREVLVLAAGTILVTLPIAFVLTHKLREQLFGVSPADPLVYLSGIVMIGIVASLAALLPARRAASIEPMQALRTE</sequence>
<feature type="transmembrane region" description="Helical" evidence="7">
    <location>
        <begin position="21"/>
        <end position="43"/>
    </location>
</feature>
<name>A0A7G8BP24_9BACT</name>
<evidence type="ECO:0000313" key="11">
    <source>
        <dbReference type="Proteomes" id="UP000515312"/>
    </source>
</evidence>
<evidence type="ECO:0000259" key="8">
    <source>
        <dbReference type="Pfam" id="PF02687"/>
    </source>
</evidence>
<evidence type="ECO:0000313" key="10">
    <source>
        <dbReference type="EMBL" id="QNI34294.1"/>
    </source>
</evidence>
<dbReference type="KEGG" id="adin:H7849_10595"/>